<gene>
    <name evidence="1" type="ORF">SAMN05216553_114232</name>
</gene>
<sequence length="297" mass="31230">MLGISYEGATAVITTVGAGLRSFEVDGVPYVETFGPDEKPPMSAGAVLVPWPNRTAGAVWRLDGVEQRLEVTEPARGNAIHGLLRRRPWDVLEHTGSLVSLVADIEPQAGWPGALRVTVSYALDDSGLTVTHGVKNVGDVRTPFGVGTHPYPRAGNAATDSCTLTLAATTVLPLDRQRMVPSGAAVPVEGTELDFRGGRPLAGMDLDTPFGGCVPGPDGLVHHTLVSGDGGGVEIWADPVFRWVQVYTPDSYPGRGRAVAVEPMTCPPDALNSGTDLIWVAPGENWGARWGISPLAS</sequence>
<evidence type="ECO:0000313" key="2">
    <source>
        <dbReference type="Proteomes" id="UP000199623"/>
    </source>
</evidence>
<keyword evidence="2" id="KW-1185">Reference proteome</keyword>
<reference evidence="2" key="1">
    <citation type="submission" date="2016-10" db="EMBL/GenBank/DDBJ databases">
        <authorList>
            <person name="Varghese N."/>
            <person name="Submissions S."/>
        </authorList>
    </citation>
    <scope>NUCLEOTIDE SEQUENCE [LARGE SCALE GENOMIC DNA]</scope>
    <source>
        <strain evidence="2">CGMCC 4.3506</strain>
    </source>
</reference>
<accession>A0A1G7YZ03</accession>
<dbReference type="InterPro" id="IPR008183">
    <property type="entry name" value="Aldose_1/G6P_1-epimerase"/>
</dbReference>
<dbReference type="Gene3D" id="2.70.98.10">
    <property type="match status" value="1"/>
</dbReference>
<dbReference type="Proteomes" id="UP000199623">
    <property type="component" value="Unassembled WGS sequence"/>
</dbReference>
<dbReference type="InterPro" id="IPR011013">
    <property type="entry name" value="Gal_mutarotase_sf_dom"/>
</dbReference>
<organism evidence="1 2">
    <name type="scientific">Lentzea fradiae</name>
    <dbReference type="NCBI Taxonomy" id="200378"/>
    <lineage>
        <taxon>Bacteria</taxon>
        <taxon>Bacillati</taxon>
        <taxon>Actinomycetota</taxon>
        <taxon>Actinomycetes</taxon>
        <taxon>Pseudonocardiales</taxon>
        <taxon>Pseudonocardiaceae</taxon>
        <taxon>Lentzea</taxon>
    </lineage>
</organism>
<dbReference type="RefSeq" id="WP_090055318.1">
    <property type="nucleotide sequence ID" value="NZ_FNCC01000014.1"/>
</dbReference>
<dbReference type="AlphaFoldDB" id="A0A1G7YZ03"/>
<dbReference type="Pfam" id="PF01263">
    <property type="entry name" value="Aldose_epim"/>
    <property type="match status" value="1"/>
</dbReference>
<dbReference type="GO" id="GO:0004034">
    <property type="term" value="F:aldose 1-epimerase activity"/>
    <property type="evidence" value="ECO:0007669"/>
    <property type="project" value="TreeGrafter"/>
</dbReference>
<proteinExistence type="predicted"/>
<dbReference type="CDD" id="cd09022">
    <property type="entry name" value="Aldose_epim_Ec_YihR"/>
    <property type="match status" value="1"/>
</dbReference>
<dbReference type="STRING" id="200378.SAMN05216553_114232"/>
<dbReference type="GO" id="GO:0030246">
    <property type="term" value="F:carbohydrate binding"/>
    <property type="evidence" value="ECO:0007669"/>
    <property type="project" value="InterPro"/>
</dbReference>
<evidence type="ECO:0000313" key="1">
    <source>
        <dbReference type="EMBL" id="SDH01647.1"/>
    </source>
</evidence>
<dbReference type="GO" id="GO:0033499">
    <property type="term" value="P:galactose catabolic process via UDP-galactose, Leloir pathway"/>
    <property type="evidence" value="ECO:0007669"/>
    <property type="project" value="TreeGrafter"/>
</dbReference>
<protein>
    <submittedName>
        <fullName evidence="1">Aldose 1-epimerase</fullName>
    </submittedName>
</protein>
<dbReference type="InterPro" id="IPR014718">
    <property type="entry name" value="GH-type_carb-bd"/>
</dbReference>
<name>A0A1G7YZ03_9PSEU</name>
<dbReference type="EMBL" id="FNCC01000014">
    <property type="protein sequence ID" value="SDH01647.1"/>
    <property type="molecule type" value="Genomic_DNA"/>
</dbReference>
<dbReference type="PANTHER" id="PTHR10091:SF0">
    <property type="entry name" value="GALACTOSE MUTAROTASE"/>
    <property type="match status" value="1"/>
</dbReference>
<dbReference type="InterPro" id="IPR037480">
    <property type="entry name" value="YihR-like"/>
</dbReference>
<dbReference type="PANTHER" id="PTHR10091">
    <property type="entry name" value="ALDOSE-1-EPIMERASE"/>
    <property type="match status" value="1"/>
</dbReference>
<dbReference type="SUPFAM" id="SSF74650">
    <property type="entry name" value="Galactose mutarotase-like"/>
    <property type="match status" value="1"/>
</dbReference>
<dbReference type="OrthoDB" id="4739604at2"/>
<dbReference type="GO" id="GO:0006006">
    <property type="term" value="P:glucose metabolic process"/>
    <property type="evidence" value="ECO:0007669"/>
    <property type="project" value="TreeGrafter"/>
</dbReference>